<keyword evidence="1" id="KW-1133">Transmembrane helix</keyword>
<feature type="transmembrane region" description="Helical" evidence="1">
    <location>
        <begin position="15"/>
        <end position="36"/>
    </location>
</feature>
<dbReference type="AlphaFoldDB" id="K5ZHK6"/>
<dbReference type="HOGENOM" id="CLU_212162_0_0_10"/>
<dbReference type="EMBL" id="AGZO01000017">
    <property type="protein sequence ID" value="EKN15189.1"/>
    <property type="molecule type" value="Genomic_DNA"/>
</dbReference>
<accession>K5ZHK6</accession>
<proteinExistence type="predicted"/>
<evidence type="ECO:0000256" key="1">
    <source>
        <dbReference type="SAM" id="Phobius"/>
    </source>
</evidence>
<name>K5ZHK6_9BACT</name>
<gene>
    <name evidence="2" type="ORF">HMPREF1076_02526</name>
</gene>
<keyword evidence="1" id="KW-0812">Transmembrane</keyword>
<organism evidence="2 3">
    <name type="scientific">Parabacteroides goldsteinii CL02T12C30</name>
    <dbReference type="NCBI Taxonomy" id="999418"/>
    <lineage>
        <taxon>Bacteria</taxon>
        <taxon>Pseudomonadati</taxon>
        <taxon>Bacteroidota</taxon>
        <taxon>Bacteroidia</taxon>
        <taxon>Bacteroidales</taxon>
        <taxon>Tannerellaceae</taxon>
        <taxon>Parabacteroides</taxon>
    </lineage>
</organism>
<reference evidence="2 3" key="1">
    <citation type="submission" date="2012-02" db="EMBL/GenBank/DDBJ databases">
        <title>The Genome Sequence of Parabacteroides goldsteinii CL02T12C30.</title>
        <authorList>
            <consortium name="The Broad Institute Genome Sequencing Platform"/>
            <person name="Earl A."/>
            <person name="Ward D."/>
            <person name="Feldgarden M."/>
            <person name="Gevers D."/>
            <person name="Zitomersky N.L."/>
            <person name="Coyne M.J."/>
            <person name="Comstock L.E."/>
            <person name="Young S.K."/>
            <person name="Zeng Q."/>
            <person name="Gargeya S."/>
            <person name="Fitzgerald M."/>
            <person name="Haas B."/>
            <person name="Abouelleil A."/>
            <person name="Alvarado L."/>
            <person name="Arachchi H.M."/>
            <person name="Berlin A."/>
            <person name="Chapman S.B."/>
            <person name="Gearin G."/>
            <person name="Goldberg J."/>
            <person name="Griggs A."/>
            <person name="Gujja S."/>
            <person name="Hansen M."/>
            <person name="Heiman D."/>
            <person name="Howarth C."/>
            <person name="Larimer J."/>
            <person name="Lui A."/>
            <person name="MacDonald P.J.P."/>
            <person name="McCowen C."/>
            <person name="Montmayeur A."/>
            <person name="Murphy C."/>
            <person name="Neiman D."/>
            <person name="Pearson M."/>
            <person name="Priest M."/>
            <person name="Roberts A."/>
            <person name="Saif S."/>
            <person name="Shea T."/>
            <person name="Sisk P."/>
            <person name="Stolte C."/>
            <person name="Sykes S."/>
            <person name="Wortman J."/>
            <person name="Nusbaum C."/>
            <person name="Birren B."/>
        </authorList>
    </citation>
    <scope>NUCLEOTIDE SEQUENCE [LARGE SCALE GENOMIC DNA]</scope>
    <source>
        <strain evidence="2 3">CL02T12C30</strain>
    </source>
</reference>
<evidence type="ECO:0000313" key="2">
    <source>
        <dbReference type="EMBL" id="EKN15189.1"/>
    </source>
</evidence>
<keyword evidence="1" id="KW-0472">Membrane</keyword>
<dbReference type="Proteomes" id="UP000006330">
    <property type="component" value="Unassembled WGS sequence"/>
</dbReference>
<sequence>MRPLQINQNLNYEKIYLFHFDIANIMIVFFMCKYFLCFF</sequence>
<comment type="caution">
    <text evidence="2">The sequence shown here is derived from an EMBL/GenBank/DDBJ whole genome shotgun (WGS) entry which is preliminary data.</text>
</comment>
<evidence type="ECO:0000313" key="3">
    <source>
        <dbReference type="Proteomes" id="UP000006330"/>
    </source>
</evidence>
<protein>
    <submittedName>
        <fullName evidence="2">Uncharacterized protein</fullName>
    </submittedName>
</protein>